<reference evidence="5" key="1">
    <citation type="submission" date="2020-02" db="EMBL/GenBank/DDBJ databases">
        <authorList>
            <person name="Palmer J.M."/>
        </authorList>
    </citation>
    <scope>NUCLEOTIDE SEQUENCE</scope>
    <source>
        <strain evidence="5">EPUS1.4</strain>
        <tissue evidence="5">Thallus</tissue>
    </source>
</reference>
<protein>
    <recommendedName>
        <fullName evidence="2">Altered inheritance of mitochondria protein 6</fullName>
    </recommendedName>
</protein>
<dbReference type="InterPro" id="IPR051236">
    <property type="entry name" value="HAT_RTT109-like"/>
</dbReference>
<keyword evidence="4" id="KW-1133">Transmembrane helix</keyword>
<evidence type="ECO:0000256" key="4">
    <source>
        <dbReference type="SAM" id="Phobius"/>
    </source>
</evidence>
<feature type="compositionally biased region" description="Basic and acidic residues" evidence="3">
    <location>
        <begin position="18"/>
        <end position="27"/>
    </location>
</feature>
<gene>
    <name evidence="5" type="ORF">GJ744_010086</name>
</gene>
<dbReference type="PANTHER" id="PTHR31571">
    <property type="entry name" value="ALTERED INHERITANCE OF MITOCHONDRIA PROTEIN 6"/>
    <property type="match status" value="1"/>
</dbReference>
<keyword evidence="4" id="KW-0812">Transmembrane</keyword>
<dbReference type="InterPro" id="IPR017946">
    <property type="entry name" value="PLC-like_Pdiesterase_TIM-brl"/>
</dbReference>
<comment type="similarity">
    <text evidence="1">Belongs to the AIM6 family.</text>
</comment>
<accession>A0A8H7AMG9</accession>
<feature type="region of interest" description="Disordered" evidence="3">
    <location>
        <begin position="340"/>
        <end position="359"/>
    </location>
</feature>
<dbReference type="GO" id="GO:0006629">
    <property type="term" value="P:lipid metabolic process"/>
    <property type="evidence" value="ECO:0007669"/>
    <property type="project" value="InterPro"/>
</dbReference>
<feature type="region of interest" description="Disordered" evidence="3">
    <location>
        <begin position="1"/>
        <end position="27"/>
    </location>
</feature>
<dbReference type="GO" id="GO:0008081">
    <property type="term" value="F:phosphoric diester hydrolase activity"/>
    <property type="evidence" value="ECO:0007669"/>
    <property type="project" value="InterPro"/>
</dbReference>
<sequence>MTSGDNPPTFSDGQSPKLHNEPLLGRRIDHERLYDQDDDLERAEGEPIECSSRQSSFDFADAPLGETSIQRNWQARFHRYATFCTRFIPGRRSKSRPATRAKPKYLRVGLSFVVITLLVLGVIQFVSLSFLTLAAIFPNQAAYIVDHWGDPSKTSQGLLHWPTDFSRDIQPVPCHSHNDYWRKVPLYSALQAGCIGVEADIWLVDDDLYVGHSTSSLTSNRTFRSLYINPLLDILTKQNPITKFHPNRDSILNGVFDTDPTQTLVLLIDFKSNGHTLWPYVQAQLDPLRQADYLTYFDGTSRIERPITAVATGNAPFDLLTSNSTYRDIFFDAPLDKMSVESPSSGQGSKRGASGDAPTDASLYNPTNSYYASTSFDASIGTVWSNPSTIQLENIRAQVRGAHNQGLKARYWETPFWPRGLRNHMWKVLIEEGVDILNVDDLKAATQGTWGNWR</sequence>
<evidence type="ECO:0000256" key="2">
    <source>
        <dbReference type="ARBA" id="ARBA00014286"/>
    </source>
</evidence>
<dbReference type="SUPFAM" id="SSF51695">
    <property type="entry name" value="PLC-like phosphodiesterases"/>
    <property type="match status" value="1"/>
</dbReference>
<feature type="transmembrane region" description="Helical" evidence="4">
    <location>
        <begin position="110"/>
        <end position="137"/>
    </location>
</feature>
<evidence type="ECO:0000256" key="1">
    <source>
        <dbReference type="ARBA" id="ARBA00008858"/>
    </source>
</evidence>
<name>A0A8H7AMG9_9EURO</name>
<comment type="caution">
    <text evidence="5">The sequence shown here is derived from an EMBL/GenBank/DDBJ whole genome shotgun (WGS) entry which is preliminary data.</text>
</comment>
<dbReference type="OrthoDB" id="4153866at2759"/>
<feature type="compositionally biased region" description="Polar residues" evidence="3">
    <location>
        <begin position="1"/>
        <end position="14"/>
    </location>
</feature>
<proteinExistence type="inferred from homology"/>
<keyword evidence="6" id="KW-1185">Reference proteome</keyword>
<evidence type="ECO:0000256" key="3">
    <source>
        <dbReference type="SAM" id="MobiDB-lite"/>
    </source>
</evidence>
<keyword evidence="4" id="KW-0472">Membrane</keyword>
<evidence type="ECO:0000313" key="5">
    <source>
        <dbReference type="EMBL" id="KAF7507785.1"/>
    </source>
</evidence>
<dbReference type="EMBL" id="JAACFV010000063">
    <property type="protein sequence ID" value="KAF7507785.1"/>
    <property type="molecule type" value="Genomic_DNA"/>
</dbReference>
<evidence type="ECO:0000313" key="6">
    <source>
        <dbReference type="Proteomes" id="UP000606974"/>
    </source>
</evidence>
<dbReference type="AlphaFoldDB" id="A0A8H7AMG9"/>
<dbReference type="PANTHER" id="PTHR31571:SF1">
    <property type="entry name" value="ALTERED INHERITANCE OF MITOCHONDRIA PROTEIN 6"/>
    <property type="match status" value="1"/>
</dbReference>
<dbReference type="Proteomes" id="UP000606974">
    <property type="component" value="Unassembled WGS sequence"/>
</dbReference>
<organism evidence="5 6">
    <name type="scientific">Endocarpon pusillum</name>
    <dbReference type="NCBI Taxonomy" id="364733"/>
    <lineage>
        <taxon>Eukaryota</taxon>
        <taxon>Fungi</taxon>
        <taxon>Dikarya</taxon>
        <taxon>Ascomycota</taxon>
        <taxon>Pezizomycotina</taxon>
        <taxon>Eurotiomycetes</taxon>
        <taxon>Chaetothyriomycetidae</taxon>
        <taxon>Verrucariales</taxon>
        <taxon>Verrucariaceae</taxon>
        <taxon>Endocarpon</taxon>
    </lineage>
</organism>